<dbReference type="Proteomes" id="UP001459277">
    <property type="component" value="Unassembled WGS sequence"/>
</dbReference>
<reference evidence="1 2" key="1">
    <citation type="submission" date="2024-01" db="EMBL/GenBank/DDBJ databases">
        <title>A telomere-to-telomere, gap-free genome of sweet tea (Lithocarpus litseifolius).</title>
        <authorList>
            <person name="Zhou J."/>
        </authorList>
    </citation>
    <scope>NUCLEOTIDE SEQUENCE [LARGE SCALE GENOMIC DNA]</scope>
    <source>
        <strain evidence="1">Zhou-2022a</strain>
        <tissue evidence="1">Leaf</tissue>
    </source>
</reference>
<proteinExistence type="predicted"/>
<protein>
    <submittedName>
        <fullName evidence="1">Uncharacterized protein</fullName>
    </submittedName>
</protein>
<keyword evidence="2" id="KW-1185">Reference proteome</keyword>
<dbReference type="AlphaFoldDB" id="A0AAW2BCH7"/>
<evidence type="ECO:0000313" key="2">
    <source>
        <dbReference type="Proteomes" id="UP001459277"/>
    </source>
</evidence>
<gene>
    <name evidence="1" type="ORF">SO802_032531</name>
</gene>
<accession>A0AAW2BCH7</accession>
<organism evidence="1 2">
    <name type="scientific">Lithocarpus litseifolius</name>
    <dbReference type="NCBI Taxonomy" id="425828"/>
    <lineage>
        <taxon>Eukaryota</taxon>
        <taxon>Viridiplantae</taxon>
        <taxon>Streptophyta</taxon>
        <taxon>Embryophyta</taxon>
        <taxon>Tracheophyta</taxon>
        <taxon>Spermatophyta</taxon>
        <taxon>Magnoliopsida</taxon>
        <taxon>eudicotyledons</taxon>
        <taxon>Gunneridae</taxon>
        <taxon>Pentapetalae</taxon>
        <taxon>rosids</taxon>
        <taxon>fabids</taxon>
        <taxon>Fagales</taxon>
        <taxon>Fagaceae</taxon>
        <taxon>Lithocarpus</taxon>
    </lineage>
</organism>
<evidence type="ECO:0000313" key="1">
    <source>
        <dbReference type="EMBL" id="KAK9983006.1"/>
    </source>
</evidence>
<comment type="caution">
    <text evidence="1">The sequence shown here is derived from an EMBL/GenBank/DDBJ whole genome shotgun (WGS) entry which is preliminary data.</text>
</comment>
<name>A0AAW2BCH7_9ROSI</name>
<dbReference type="EMBL" id="JAZDWU010000012">
    <property type="protein sequence ID" value="KAK9983006.1"/>
    <property type="molecule type" value="Genomic_DNA"/>
</dbReference>
<sequence length="124" mass="13979">MTRRLPLARFGVISLVKRRPKLKSRYKQRVEKAIEYARTIEDFDDLVDPRTLAFHCLGPDPSTFILGNIEIEEKKRASVTPATLATIGNETTRTASPATLVEEIISLAKRQRVGDKGKHKANSY</sequence>